<dbReference type="InterPro" id="IPR004089">
    <property type="entry name" value="MCPsignal_dom"/>
</dbReference>
<evidence type="ECO:0000256" key="3">
    <source>
        <dbReference type="PROSITE-ProRule" id="PRU00284"/>
    </source>
</evidence>
<evidence type="ECO:0000256" key="1">
    <source>
        <dbReference type="ARBA" id="ARBA00022500"/>
    </source>
</evidence>
<dbReference type="InterPro" id="IPR024478">
    <property type="entry name" value="HlyB_4HB_MCP"/>
</dbReference>
<keyword evidence="5" id="KW-1133">Transmembrane helix</keyword>
<evidence type="ECO:0000313" key="8">
    <source>
        <dbReference type="EMBL" id="ROR27329.1"/>
    </source>
</evidence>
<dbReference type="EMBL" id="RJVG01000006">
    <property type="protein sequence ID" value="ROR27329.1"/>
    <property type="molecule type" value="Genomic_DNA"/>
</dbReference>
<feature type="domain" description="Methyl-accepting transducer" evidence="6">
    <location>
        <begin position="269"/>
        <end position="498"/>
    </location>
</feature>
<dbReference type="CDD" id="cd06225">
    <property type="entry name" value="HAMP"/>
    <property type="match status" value="1"/>
</dbReference>
<dbReference type="FunFam" id="1.10.287.950:FF:000001">
    <property type="entry name" value="Methyl-accepting chemotaxis sensory transducer"/>
    <property type="match status" value="1"/>
</dbReference>
<dbReference type="PROSITE" id="PS50111">
    <property type="entry name" value="CHEMOTAXIS_TRANSDUC_2"/>
    <property type="match status" value="1"/>
</dbReference>
<dbReference type="InterPro" id="IPR004090">
    <property type="entry name" value="Chemotax_Me-accpt_rcpt"/>
</dbReference>
<feature type="domain" description="HAMP" evidence="7">
    <location>
        <begin position="212"/>
        <end position="264"/>
    </location>
</feature>
<evidence type="ECO:0000256" key="4">
    <source>
        <dbReference type="SAM" id="MobiDB-lite"/>
    </source>
</evidence>
<dbReference type="InterPro" id="IPR003660">
    <property type="entry name" value="HAMP_dom"/>
</dbReference>
<dbReference type="PROSITE" id="PS50885">
    <property type="entry name" value="HAMP"/>
    <property type="match status" value="1"/>
</dbReference>
<dbReference type="SUPFAM" id="SSF58104">
    <property type="entry name" value="Methyl-accepting chemotaxis protein (MCP) signaling domain"/>
    <property type="match status" value="1"/>
</dbReference>
<sequence>MKWFNNMKIRAKLISCFIILSVFMGIVGVVGITNMNTINKRSEDMYYDNFIPVEELKNLQIALQSVRANQLLAIYEQNPETYQTRVDEINKLVEQTGVILENYEKTIHDDENRTLFDNFKSSLSAYRQVRDENLEYVKNQQYDKALETMDSVTQARVKCDENAQVLVDYNTNLAETAVKENADNFAGQSIIMIVVIIAGVVIAIILGLVISNIISKQLNKLVSVANQIADGNLDVVIDIHTKDEVGILSKAFRKMSDNLNNVMSNINSAAEQVATGARQVSDSSMALSQGSTEQASSVEELTASLEEISSQTQLNAENAKKANGLSVTAKEDALQGDSQMKDMLKSMEEINESSANIYKIIKVIDDIAFQTNILALNAAVEAARAGQHGKGFAVVAEEVRTLAARSANAAKETTDLIEDSIKKAENGTVIAKDTAGALNKIVDGIEEVAAIVKNIAIASEEQATGIAQINQGIIQVSEVVQNNSATSEESAAASEELSSQAVLLKELVGNFKLKQSKRLNSNIEEISPDVLQMLENMTNKKDNITTGNESSERKATKPTITLSDTEYGKY</sequence>
<name>A0A3N1XKU0_9FIRM</name>
<dbReference type="GO" id="GO:0006935">
    <property type="term" value="P:chemotaxis"/>
    <property type="evidence" value="ECO:0007669"/>
    <property type="project" value="UniProtKB-KW"/>
</dbReference>
<dbReference type="RefSeq" id="WP_123609582.1">
    <property type="nucleotide sequence ID" value="NZ_RJVG01000006.1"/>
</dbReference>
<keyword evidence="5" id="KW-0812">Transmembrane</keyword>
<dbReference type="GO" id="GO:0005886">
    <property type="term" value="C:plasma membrane"/>
    <property type="evidence" value="ECO:0007669"/>
    <property type="project" value="TreeGrafter"/>
</dbReference>
<protein>
    <submittedName>
        <fullName evidence="8">Methyl-accepting chemotaxis protein</fullName>
    </submittedName>
</protein>
<reference evidence="8 9" key="1">
    <citation type="submission" date="2018-11" db="EMBL/GenBank/DDBJ databases">
        <title>Genomic Encyclopedia of Type Strains, Phase IV (KMG-IV): sequencing the most valuable type-strain genomes for metagenomic binning, comparative biology and taxonomic classification.</title>
        <authorList>
            <person name="Goeker M."/>
        </authorList>
    </citation>
    <scope>NUCLEOTIDE SEQUENCE [LARGE SCALE GENOMIC DNA]</scope>
    <source>
        <strain evidence="8 9">DSM 26537</strain>
    </source>
</reference>
<evidence type="ECO:0000256" key="2">
    <source>
        <dbReference type="ARBA" id="ARBA00029447"/>
    </source>
</evidence>
<keyword evidence="9" id="KW-1185">Reference proteome</keyword>
<dbReference type="Proteomes" id="UP000273083">
    <property type="component" value="Unassembled WGS sequence"/>
</dbReference>
<comment type="similarity">
    <text evidence="2">Belongs to the methyl-accepting chemotaxis (MCP) protein family.</text>
</comment>
<dbReference type="Pfam" id="PF00015">
    <property type="entry name" value="MCPsignal"/>
    <property type="match status" value="1"/>
</dbReference>
<dbReference type="GO" id="GO:0007165">
    <property type="term" value="P:signal transduction"/>
    <property type="evidence" value="ECO:0007669"/>
    <property type="project" value="UniProtKB-KW"/>
</dbReference>
<accession>A0A3N1XKU0</accession>
<evidence type="ECO:0000313" key="9">
    <source>
        <dbReference type="Proteomes" id="UP000273083"/>
    </source>
</evidence>
<keyword evidence="3" id="KW-0807">Transducer</keyword>
<dbReference type="PANTHER" id="PTHR43531:SF11">
    <property type="entry name" value="METHYL-ACCEPTING CHEMOTAXIS PROTEIN 3"/>
    <property type="match status" value="1"/>
</dbReference>
<comment type="caution">
    <text evidence="8">The sequence shown here is derived from an EMBL/GenBank/DDBJ whole genome shotgun (WGS) entry which is preliminary data.</text>
</comment>
<dbReference type="PANTHER" id="PTHR43531">
    <property type="entry name" value="PROTEIN ICFG"/>
    <property type="match status" value="1"/>
</dbReference>
<feature type="region of interest" description="Disordered" evidence="4">
    <location>
        <begin position="538"/>
        <end position="570"/>
    </location>
</feature>
<keyword evidence="1" id="KW-0145">Chemotaxis</keyword>
<dbReference type="Gene3D" id="6.10.340.10">
    <property type="match status" value="1"/>
</dbReference>
<dbReference type="OrthoDB" id="9814363at2"/>
<proteinExistence type="inferred from homology"/>
<dbReference type="SMART" id="SM00304">
    <property type="entry name" value="HAMP"/>
    <property type="match status" value="1"/>
</dbReference>
<dbReference type="Pfam" id="PF00672">
    <property type="entry name" value="HAMP"/>
    <property type="match status" value="1"/>
</dbReference>
<dbReference type="InterPro" id="IPR051310">
    <property type="entry name" value="MCP_chemotaxis"/>
</dbReference>
<dbReference type="Pfam" id="PF12729">
    <property type="entry name" value="4HB_MCP_1"/>
    <property type="match status" value="1"/>
</dbReference>
<keyword evidence="5" id="KW-0472">Membrane</keyword>
<gene>
    <name evidence="8" type="ORF">EDD66_10624</name>
</gene>
<organism evidence="8 9">
    <name type="scientific">Mobilisporobacter senegalensis</name>
    <dbReference type="NCBI Taxonomy" id="1329262"/>
    <lineage>
        <taxon>Bacteria</taxon>
        <taxon>Bacillati</taxon>
        <taxon>Bacillota</taxon>
        <taxon>Clostridia</taxon>
        <taxon>Lachnospirales</taxon>
        <taxon>Lachnospiraceae</taxon>
        <taxon>Mobilisporobacter</taxon>
    </lineage>
</organism>
<evidence type="ECO:0000259" key="6">
    <source>
        <dbReference type="PROSITE" id="PS50111"/>
    </source>
</evidence>
<dbReference type="GO" id="GO:0004888">
    <property type="term" value="F:transmembrane signaling receptor activity"/>
    <property type="evidence" value="ECO:0007669"/>
    <property type="project" value="InterPro"/>
</dbReference>
<evidence type="ECO:0000256" key="5">
    <source>
        <dbReference type="SAM" id="Phobius"/>
    </source>
</evidence>
<dbReference type="PRINTS" id="PR00260">
    <property type="entry name" value="CHEMTRNSDUCR"/>
</dbReference>
<dbReference type="AlphaFoldDB" id="A0A3N1XKU0"/>
<feature type="transmembrane region" description="Helical" evidence="5">
    <location>
        <begin position="190"/>
        <end position="210"/>
    </location>
</feature>
<dbReference type="CDD" id="cd11386">
    <property type="entry name" value="MCP_signal"/>
    <property type="match status" value="1"/>
</dbReference>
<dbReference type="SMART" id="SM00283">
    <property type="entry name" value="MA"/>
    <property type="match status" value="1"/>
</dbReference>
<evidence type="ECO:0000259" key="7">
    <source>
        <dbReference type="PROSITE" id="PS50885"/>
    </source>
</evidence>
<dbReference type="Gene3D" id="1.10.287.950">
    <property type="entry name" value="Methyl-accepting chemotaxis protein"/>
    <property type="match status" value="1"/>
</dbReference>